<sequence>MKINENLKERVAQLEQILAGKESMTEAKTSMAMKFQEEYNHVTKDYQRILDLYNKMVVQLRESRNRISELEAEFR</sequence>
<protein>
    <submittedName>
        <fullName evidence="1">Uncharacterized protein</fullName>
    </submittedName>
</protein>
<dbReference type="KEGG" id="tva:4756363"/>
<name>A2F935_TRIV3</name>
<dbReference type="SMR" id="A2F935"/>
<dbReference type="VEuPathDB" id="TrichDB:TVAG_429160"/>
<evidence type="ECO:0000313" key="1">
    <source>
        <dbReference type="EMBL" id="EAX98563.1"/>
    </source>
</evidence>
<dbReference type="OrthoDB" id="10663798at2759"/>
<dbReference type="EMBL" id="DS113670">
    <property type="protein sequence ID" value="EAX98563.1"/>
    <property type="molecule type" value="Genomic_DNA"/>
</dbReference>
<proteinExistence type="predicted"/>
<organism evidence="1 2">
    <name type="scientific">Trichomonas vaginalis (strain ATCC PRA-98 / G3)</name>
    <dbReference type="NCBI Taxonomy" id="412133"/>
    <lineage>
        <taxon>Eukaryota</taxon>
        <taxon>Metamonada</taxon>
        <taxon>Parabasalia</taxon>
        <taxon>Trichomonadida</taxon>
        <taxon>Trichomonadidae</taxon>
        <taxon>Trichomonas</taxon>
    </lineage>
</organism>
<dbReference type="VEuPathDB" id="TrichDB:TVAGG3_0642080"/>
<dbReference type="RefSeq" id="XP_001311493.1">
    <property type="nucleotide sequence ID" value="XM_001311492.1"/>
</dbReference>
<dbReference type="AlphaFoldDB" id="A2F935"/>
<gene>
    <name evidence="1" type="ORF">TVAG_429160</name>
</gene>
<dbReference type="InParanoid" id="A2F935"/>
<reference evidence="1" key="2">
    <citation type="journal article" date="2007" name="Science">
        <title>Draft genome sequence of the sexually transmitted pathogen Trichomonas vaginalis.</title>
        <authorList>
            <person name="Carlton J.M."/>
            <person name="Hirt R.P."/>
            <person name="Silva J.C."/>
            <person name="Delcher A.L."/>
            <person name="Schatz M."/>
            <person name="Zhao Q."/>
            <person name="Wortman J.R."/>
            <person name="Bidwell S.L."/>
            <person name="Alsmark U.C.M."/>
            <person name="Besteiro S."/>
            <person name="Sicheritz-Ponten T."/>
            <person name="Noel C.J."/>
            <person name="Dacks J.B."/>
            <person name="Foster P.G."/>
            <person name="Simillion C."/>
            <person name="Van de Peer Y."/>
            <person name="Miranda-Saavedra D."/>
            <person name="Barton G.J."/>
            <person name="Westrop G.D."/>
            <person name="Mueller S."/>
            <person name="Dessi D."/>
            <person name="Fiori P.L."/>
            <person name="Ren Q."/>
            <person name="Paulsen I."/>
            <person name="Zhang H."/>
            <person name="Bastida-Corcuera F.D."/>
            <person name="Simoes-Barbosa A."/>
            <person name="Brown M.T."/>
            <person name="Hayes R.D."/>
            <person name="Mukherjee M."/>
            <person name="Okumura C.Y."/>
            <person name="Schneider R."/>
            <person name="Smith A.J."/>
            <person name="Vanacova S."/>
            <person name="Villalvazo M."/>
            <person name="Haas B.J."/>
            <person name="Pertea M."/>
            <person name="Feldblyum T.V."/>
            <person name="Utterback T.R."/>
            <person name="Shu C.L."/>
            <person name="Osoegawa K."/>
            <person name="de Jong P.J."/>
            <person name="Hrdy I."/>
            <person name="Horvathova L."/>
            <person name="Zubacova Z."/>
            <person name="Dolezal P."/>
            <person name="Malik S.B."/>
            <person name="Logsdon J.M. Jr."/>
            <person name="Henze K."/>
            <person name="Gupta A."/>
            <person name="Wang C.C."/>
            <person name="Dunne R.L."/>
            <person name="Upcroft J.A."/>
            <person name="Upcroft P."/>
            <person name="White O."/>
            <person name="Salzberg S.L."/>
            <person name="Tang P."/>
            <person name="Chiu C.-H."/>
            <person name="Lee Y.-S."/>
            <person name="Embley T.M."/>
            <person name="Coombs G.H."/>
            <person name="Mottram J.C."/>
            <person name="Tachezy J."/>
            <person name="Fraser-Liggett C.M."/>
            <person name="Johnson P.J."/>
        </authorList>
    </citation>
    <scope>NUCLEOTIDE SEQUENCE [LARGE SCALE GENOMIC DNA]</scope>
    <source>
        <strain evidence="1">G3</strain>
    </source>
</reference>
<accession>A2F935</accession>
<evidence type="ECO:0000313" key="2">
    <source>
        <dbReference type="Proteomes" id="UP000001542"/>
    </source>
</evidence>
<keyword evidence="2" id="KW-1185">Reference proteome</keyword>
<dbReference type="Proteomes" id="UP000001542">
    <property type="component" value="Unassembled WGS sequence"/>
</dbReference>
<reference evidence="1" key="1">
    <citation type="submission" date="2006-10" db="EMBL/GenBank/DDBJ databases">
        <authorList>
            <person name="Amadeo P."/>
            <person name="Zhao Q."/>
            <person name="Wortman J."/>
            <person name="Fraser-Liggett C."/>
            <person name="Carlton J."/>
        </authorList>
    </citation>
    <scope>NUCLEOTIDE SEQUENCE</scope>
    <source>
        <strain evidence="1">G3</strain>
    </source>
</reference>